<organism evidence="13 14">
    <name type="scientific">Candidatus Wolbachia massiliensis</name>
    <dbReference type="NCBI Taxonomy" id="1845000"/>
    <lineage>
        <taxon>Bacteria</taxon>
        <taxon>Pseudomonadati</taxon>
        <taxon>Pseudomonadota</taxon>
        <taxon>Alphaproteobacteria</taxon>
        <taxon>Rickettsiales</taxon>
        <taxon>Anaplasmataceae</taxon>
        <taxon>Wolbachieae</taxon>
        <taxon>Wolbachia</taxon>
    </lineage>
</organism>
<feature type="binding site" evidence="7 11">
    <location>
        <position position="452"/>
    </location>
    <ligand>
        <name>[4Fe-4S] cluster</name>
        <dbReference type="ChEBI" id="CHEBI:49883"/>
    </ligand>
</feature>
<comment type="catalytic activity">
    <reaction evidence="7 8">
        <text>5-phospho-beta-D-ribosylamine + L-glutamate + diphosphate = 5-phospho-alpha-D-ribose 1-diphosphate + L-glutamine + H2O</text>
        <dbReference type="Rhea" id="RHEA:14905"/>
        <dbReference type="ChEBI" id="CHEBI:15377"/>
        <dbReference type="ChEBI" id="CHEBI:29985"/>
        <dbReference type="ChEBI" id="CHEBI:33019"/>
        <dbReference type="ChEBI" id="CHEBI:58017"/>
        <dbReference type="ChEBI" id="CHEBI:58359"/>
        <dbReference type="ChEBI" id="CHEBI:58681"/>
        <dbReference type="EC" id="2.4.2.14"/>
    </reaction>
</comment>
<sequence>MLDEVHEECGVFGISCNKNAAFDSILGLHALQHRGQESFGIATSNEGKLHSYHFPGQVGSILDDIDEIKKSLPGDYAIGHVRYSTSGSKSGAQPMFGKSYKFGDFAIAHNGNLINVSPIREQLIKQGCVFQSDIDTEVVVRLVETNAKNSFLESFIYTLKQIRGAYSFVAINQEVIIGVRDSAGIRPLVLGKLNGSYVLASETCAFDIVNAEFVREIEPGELVTIDRNGNLTSAFPFSQQKSSFCIFEYVYFSRPDSIMENKSIYDIRKEIGRVLAKESPPTNNVDMIVPIPDSGIPAAIGYATYSKLPMELGIIRNHYIGRTFIQPTAEVRKVRIKLKFNANKHILKDKNIILIDDSIVRGSTLRSIITMLKDAGVKEIHLKISSPPIKYSCFYGIDTPERKDLIAANQSIKEIEASIGVNSLSFLSINGLYQAVKEEKRNNIAPQYCDACFTGDYPIGYN</sequence>
<keyword evidence="7" id="KW-0004">4Fe-4S</keyword>
<evidence type="ECO:0000256" key="9">
    <source>
        <dbReference type="PIRSR" id="PIRSR000485-1"/>
    </source>
</evidence>
<dbReference type="SUPFAM" id="SSF53271">
    <property type="entry name" value="PRTase-like"/>
    <property type="match status" value="1"/>
</dbReference>
<feature type="binding site" evidence="7 10">
    <location>
        <position position="356"/>
    </location>
    <ligand>
        <name>Mg(2+)</name>
        <dbReference type="ChEBI" id="CHEBI:18420"/>
    </ligand>
</feature>
<dbReference type="InterPro" id="IPR000836">
    <property type="entry name" value="PRTase_dom"/>
</dbReference>
<keyword evidence="14" id="KW-1185">Reference proteome</keyword>
<accession>A0A7M3U2N0</accession>
<dbReference type="InterPro" id="IPR029057">
    <property type="entry name" value="PRTase-like"/>
</dbReference>
<dbReference type="SUPFAM" id="SSF56235">
    <property type="entry name" value="N-terminal nucleophile aminohydrolases (Ntn hydrolases)"/>
    <property type="match status" value="1"/>
</dbReference>
<evidence type="ECO:0000256" key="7">
    <source>
        <dbReference type="HAMAP-Rule" id="MF_01931"/>
    </source>
</evidence>
<keyword evidence="3 7" id="KW-0328">Glycosyltransferase</keyword>
<dbReference type="GO" id="GO:0006189">
    <property type="term" value="P:'de novo' IMP biosynthetic process"/>
    <property type="evidence" value="ECO:0007669"/>
    <property type="project" value="UniProtKB-UniRule"/>
</dbReference>
<feature type="binding site" evidence="7 11">
    <location>
        <position position="449"/>
    </location>
    <ligand>
        <name>[4Fe-4S] cluster</name>
        <dbReference type="ChEBI" id="CHEBI:49883"/>
    </ligand>
</feature>
<keyword evidence="7 11" id="KW-0408">Iron</keyword>
<dbReference type="CDD" id="cd06223">
    <property type="entry name" value="PRTases_typeI"/>
    <property type="match status" value="1"/>
</dbReference>
<proteinExistence type="inferred from homology"/>
<reference evidence="13 14" key="1">
    <citation type="submission" date="2020-09" db="EMBL/GenBank/DDBJ databases">
        <title>An Earliest Endosymbiont, Wolbachia massiliensis sp. nov., Strain PL13 From the Bed Bug (Cimex hemipterius), Type strain of a New supergroup T.</title>
        <authorList>
            <person name="Laidoudi Y."/>
            <person name="Levasseur A."/>
            <person name="Medkour H."/>
            <person name="Maaloum M."/>
            <person name="BenKhedher M."/>
            <person name="Sambou M."/>
            <person name="Bassene H."/>
            <person name="Davoust B."/>
            <person name="Fenollar F."/>
            <person name="Raoult D."/>
            <person name="Mediannikov O."/>
        </authorList>
    </citation>
    <scope>NUCLEOTIDE SEQUENCE [LARGE SCALE GENOMIC DNA]</scope>
    <source>
        <strain evidence="13 14">PL13</strain>
    </source>
</reference>
<dbReference type="EC" id="2.4.2.14" evidence="7"/>
<evidence type="ECO:0000256" key="5">
    <source>
        <dbReference type="ARBA" id="ARBA00022755"/>
    </source>
</evidence>
<dbReference type="InterPro" id="IPR035584">
    <property type="entry name" value="PurF_N"/>
</dbReference>
<evidence type="ECO:0000313" key="14">
    <source>
        <dbReference type="Proteomes" id="UP000516514"/>
    </source>
</evidence>
<feature type="binding site" evidence="7 10">
    <location>
        <position position="357"/>
    </location>
    <ligand>
        <name>Mg(2+)</name>
        <dbReference type="ChEBI" id="CHEBI:18420"/>
    </ligand>
</feature>
<evidence type="ECO:0000259" key="12">
    <source>
        <dbReference type="PROSITE" id="PS51278"/>
    </source>
</evidence>
<evidence type="ECO:0000256" key="10">
    <source>
        <dbReference type="PIRSR" id="PIRSR000485-2"/>
    </source>
</evidence>
<dbReference type="GO" id="GO:0000287">
    <property type="term" value="F:magnesium ion binding"/>
    <property type="evidence" value="ECO:0007669"/>
    <property type="project" value="UniProtKB-UniRule"/>
</dbReference>
<dbReference type="Pfam" id="PF00156">
    <property type="entry name" value="Pribosyltran"/>
    <property type="match status" value="1"/>
</dbReference>
<keyword evidence="7 11" id="KW-0411">Iron-sulfur</keyword>
<dbReference type="Gene3D" id="3.60.20.10">
    <property type="entry name" value="Glutamine Phosphoribosylpyrophosphate, subunit 1, domain 1"/>
    <property type="match status" value="1"/>
</dbReference>
<comment type="similarity">
    <text evidence="2 7 8">In the C-terminal section; belongs to the purine/pyrimidine phosphoribosyltransferase family.</text>
</comment>
<dbReference type="UniPathway" id="UPA00074">
    <property type="reaction ID" value="UER00124"/>
</dbReference>
<feature type="binding site" evidence="7 10">
    <location>
        <position position="294"/>
    </location>
    <ligand>
        <name>Mg(2+)</name>
        <dbReference type="ChEBI" id="CHEBI:18420"/>
    </ligand>
</feature>
<name>A0A7M3U2N0_9RICK</name>
<evidence type="ECO:0000256" key="4">
    <source>
        <dbReference type="ARBA" id="ARBA00022679"/>
    </source>
</evidence>
<dbReference type="NCBIfam" id="TIGR01134">
    <property type="entry name" value="purF"/>
    <property type="match status" value="1"/>
</dbReference>
<keyword evidence="4 7" id="KW-0808">Transferase</keyword>
<dbReference type="InterPro" id="IPR017932">
    <property type="entry name" value="GATase_2_dom"/>
</dbReference>
<feature type="binding site" evidence="7 11">
    <location>
        <position position="245"/>
    </location>
    <ligand>
        <name>[4Fe-4S] cluster</name>
        <dbReference type="ChEBI" id="CHEBI:49883"/>
    </ligand>
</feature>
<dbReference type="PANTHER" id="PTHR11907">
    <property type="entry name" value="AMIDOPHOSPHORIBOSYLTRANSFERASE"/>
    <property type="match status" value="1"/>
</dbReference>
<dbReference type="PIRSF" id="PIRSF000485">
    <property type="entry name" value="Amd_phspho_trans"/>
    <property type="match status" value="1"/>
</dbReference>
<gene>
    <name evidence="7" type="primary">purF</name>
    <name evidence="13" type="ORF">ID128_02215</name>
</gene>
<dbReference type="EMBL" id="CP061738">
    <property type="protein sequence ID" value="QOD38665.1"/>
    <property type="molecule type" value="Genomic_DNA"/>
</dbReference>
<evidence type="ECO:0000256" key="2">
    <source>
        <dbReference type="ARBA" id="ARBA00010138"/>
    </source>
</evidence>
<dbReference type="GO" id="GO:0004044">
    <property type="term" value="F:amidophosphoribosyltransferase activity"/>
    <property type="evidence" value="ECO:0007669"/>
    <property type="project" value="UniProtKB-UniRule"/>
</dbReference>
<keyword evidence="7 10" id="KW-0479">Metal-binding</keyword>
<dbReference type="GO" id="GO:0051539">
    <property type="term" value="F:4 iron, 4 sulfur cluster binding"/>
    <property type="evidence" value="ECO:0007669"/>
    <property type="project" value="UniProtKB-KW"/>
</dbReference>
<dbReference type="Gene3D" id="3.40.50.2020">
    <property type="match status" value="1"/>
</dbReference>
<feature type="binding site" evidence="7 11">
    <location>
        <position position="393"/>
    </location>
    <ligand>
        <name>[4Fe-4S] cluster</name>
        <dbReference type="ChEBI" id="CHEBI:49883"/>
    </ligand>
</feature>
<dbReference type="InterPro" id="IPR005854">
    <property type="entry name" value="PurF"/>
</dbReference>
<evidence type="ECO:0000256" key="8">
    <source>
        <dbReference type="PIRNR" id="PIRNR000485"/>
    </source>
</evidence>
<keyword evidence="7 10" id="KW-0460">Magnesium</keyword>
<comment type="cofactor">
    <cofactor evidence="7 10">
        <name>Mg(2+)</name>
        <dbReference type="ChEBI" id="CHEBI:18420"/>
    </cofactor>
    <text evidence="7 10">Binds 1 Mg(2+) ion per subunit.</text>
</comment>
<dbReference type="Proteomes" id="UP000516514">
    <property type="component" value="Chromosome"/>
</dbReference>
<comment type="function">
    <text evidence="7">Catalyzes the formation of phosphoribosylamine from phosphoribosylpyrophosphate (PRPP) and glutamine.</text>
</comment>
<evidence type="ECO:0000256" key="1">
    <source>
        <dbReference type="ARBA" id="ARBA00005209"/>
    </source>
</evidence>
<dbReference type="CDD" id="cd00715">
    <property type="entry name" value="GPATase_N"/>
    <property type="match status" value="1"/>
</dbReference>
<evidence type="ECO:0000256" key="3">
    <source>
        <dbReference type="ARBA" id="ARBA00022676"/>
    </source>
</evidence>
<dbReference type="HAMAP" id="MF_01931">
    <property type="entry name" value="PurF"/>
    <property type="match status" value="1"/>
</dbReference>
<feature type="active site" description="Nucleophile" evidence="7 9">
    <location>
        <position position="9"/>
    </location>
</feature>
<keyword evidence="6 7" id="KW-0315">Glutamine amidotransferase</keyword>
<evidence type="ECO:0000313" key="13">
    <source>
        <dbReference type="EMBL" id="QOD38665.1"/>
    </source>
</evidence>
<dbReference type="GO" id="GO:0009113">
    <property type="term" value="P:purine nucleobase biosynthetic process"/>
    <property type="evidence" value="ECO:0007669"/>
    <property type="project" value="UniProtKB-UniRule"/>
</dbReference>
<dbReference type="AlphaFoldDB" id="A0A7M3U2N0"/>
<dbReference type="RefSeq" id="WP_191111423.1">
    <property type="nucleotide sequence ID" value="NZ_CP061738.1"/>
</dbReference>
<keyword evidence="5 7" id="KW-0658">Purine biosynthesis</keyword>
<dbReference type="PROSITE" id="PS51278">
    <property type="entry name" value="GATASE_TYPE_2"/>
    <property type="match status" value="1"/>
</dbReference>
<comment type="cofactor">
    <cofactor evidence="7 11">
        <name>[4Fe-4S] cluster</name>
        <dbReference type="ChEBI" id="CHEBI:49883"/>
    </cofactor>
    <text evidence="7 11">Binds 1 [4Fe-4S] cluster per subunit.</text>
</comment>
<dbReference type="InterPro" id="IPR029055">
    <property type="entry name" value="Ntn_hydrolases_N"/>
</dbReference>
<evidence type="ECO:0000256" key="6">
    <source>
        <dbReference type="ARBA" id="ARBA00022962"/>
    </source>
</evidence>
<protein>
    <recommendedName>
        <fullName evidence="7">Amidophosphoribosyltransferase</fullName>
        <shortName evidence="7">ATase</shortName>
        <ecNumber evidence="7">2.4.2.14</ecNumber>
    </recommendedName>
    <alternativeName>
        <fullName evidence="7">Glutamine phosphoribosylpyrophosphate amidotransferase</fullName>
        <shortName evidence="7">GPATase</shortName>
    </alternativeName>
</protein>
<dbReference type="KEGG" id="wms:ID128_02215"/>
<feature type="domain" description="Glutamine amidotransferase type-2" evidence="12">
    <location>
        <begin position="9"/>
        <end position="228"/>
    </location>
</feature>
<comment type="pathway">
    <text evidence="1 7 8">Purine metabolism; IMP biosynthesis via de novo pathway; N(1)-(5-phospho-D-ribosyl)glycinamide from 5-phospho-alpha-D-ribose 1-diphosphate: step 1/2.</text>
</comment>
<dbReference type="Pfam" id="PF13537">
    <property type="entry name" value="GATase_7"/>
    <property type="match status" value="1"/>
</dbReference>
<evidence type="ECO:0000256" key="11">
    <source>
        <dbReference type="PIRSR" id="PIRSR000485-3"/>
    </source>
</evidence>